<dbReference type="EMBL" id="WTXG01000003">
    <property type="protein sequence ID" value="KAI0306336.1"/>
    <property type="molecule type" value="Genomic_DNA"/>
</dbReference>
<evidence type="ECO:0000256" key="7">
    <source>
        <dbReference type="ARBA" id="ARBA00022840"/>
    </source>
</evidence>
<evidence type="ECO:0000256" key="9">
    <source>
        <dbReference type="ARBA" id="ARBA00023128"/>
    </source>
</evidence>
<evidence type="ECO:0000256" key="10">
    <source>
        <dbReference type="ARBA" id="ARBA00023136"/>
    </source>
</evidence>
<reference evidence="15" key="1">
    <citation type="journal article" date="2022" name="New Phytol.">
        <title>Evolutionary transition to the ectomycorrhizal habit in the genomes of a hyperdiverse lineage of mushroom-forming fungi.</title>
        <authorList>
            <person name="Looney B."/>
            <person name="Miyauchi S."/>
            <person name="Morin E."/>
            <person name="Drula E."/>
            <person name="Courty P.E."/>
            <person name="Kohler A."/>
            <person name="Kuo A."/>
            <person name="LaButti K."/>
            <person name="Pangilinan J."/>
            <person name="Lipzen A."/>
            <person name="Riley R."/>
            <person name="Andreopoulos W."/>
            <person name="He G."/>
            <person name="Johnson J."/>
            <person name="Nolan M."/>
            <person name="Tritt A."/>
            <person name="Barry K.W."/>
            <person name="Grigoriev I.V."/>
            <person name="Nagy L.G."/>
            <person name="Hibbett D."/>
            <person name="Henrissat B."/>
            <person name="Matheny P.B."/>
            <person name="Labbe J."/>
            <person name="Martin F.M."/>
        </authorList>
    </citation>
    <scope>NUCLEOTIDE SEQUENCE</scope>
    <source>
        <strain evidence="15">BPL690</strain>
    </source>
</reference>
<evidence type="ECO:0000256" key="8">
    <source>
        <dbReference type="ARBA" id="ARBA00022989"/>
    </source>
</evidence>
<evidence type="ECO:0000313" key="15">
    <source>
        <dbReference type="EMBL" id="KAI0306336.1"/>
    </source>
</evidence>
<keyword evidence="4 12" id="KW-0547">Nucleotide-binding</keyword>
<dbReference type="CDD" id="cd19510">
    <property type="entry name" value="RecA-like_BCS1"/>
    <property type="match status" value="1"/>
</dbReference>
<evidence type="ECO:0000256" key="5">
    <source>
        <dbReference type="ARBA" id="ARBA00022792"/>
    </source>
</evidence>
<dbReference type="InterPro" id="IPR027417">
    <property type="entry name" value="P-loop_NTPase"/>
</dbReference>
<dbReference type="InterPro" id="IPR003960">
    <property type="entry name" value="ATPase_AAA_CS"/>
</dbReference>
<evidence type="ECO:0000259" key="13">
    <source>
        <dbReference type="SMART" id="SM00382"/>
    </source>
</evidence>
<dbReference type="SMART" id="SM00382">
    <property type="entry name" value="AAA"/>
    <property type="match status" value="1"/>
</dbReference>
<sequence length="375" mass="42278">MGVGVGITVLRRAAVLASVALRRRMLVTLEINNKDRAYDWFLAWLSHHQRTTRRPPWAHSHQLSVETAYAQHNNGSADVLFRLVAGPGVHWLKYRGAWMQVKRERETRAMQMATGIPWETVTLTALSRDRTLFPSLLAEARDAALRGQEGRLVVRTAWGTEWRPFGLPRRKRPLHSVVLAPGVAEKIVEDVRAFLRRREWYADRGIPYRRGYLLHGPPGSGKSSFIQALAGSLSYDICLLNLSERGLTDDKLNYLMSNAPERSFLLIEDVDAAFNKRVQTSEDGYQSSVTFSGFLNALDGVASGEERIIFLTTNHIDRLDPALIRPGRVDLAALVDDADPQQARTLFMNFYGTGQTEDDGLTKKSSFLEGSYRRL</sequence>
<dbReference type="FunFam" id="3.40.50.300:FF:000768">
    <property type="entry name" value="Probable mitochondrial chaperone bcs1"/>
    <property type="match status" value="1"/>
</dbReference>
<evidence type="ECO:0000256" key="4">
    <source>
        <dbReference type="ARBA" id="ARBA00022741"/>
    </source>
</evidence>
<accession>A0AAD4M9K7</accession>
<evidence type="ECO:0000256" key="6">
    <source>
        <dbReference type="ARBA" id="ARBA00022801"/>
    </source>
</evidence>
<comment type="subcellular location">
    <subcellularLocation>
        <location evidence="1">Mitochondrion inner membrane</location>
        <topology evidence="1">Single-pass membrane protein</topology>
    </subcellularLocation>
</comment>
<keyword evidence="7 12" id="KW-0067">ATP-binding</keyword>
<dbReference type="AlphaFoldDB" id="A0AAD4M9K7"/>
<protein>
    <submittedName>
        <fullName evidence="15">BCS1 N terminal-domain-containing protein</fullName>
    </submittedName>
</protein>
<dbReference type="PANTHER" id="PTHR23070">
    <property type="entry name" value="BCS1 AAA-TYPE ATPASE"/>
    <property type="match status" value="1"/>
</dbReference>
<dbReference type="Gene3D" id="3.40.50.300">
    <property type="entry name" value="P-loop containing nucleotide triphosphate hydrolases"/>
    <property type="match status" value="1"/>
</dbReference>
<comment type="catalytic activity">
    <reaction evidence="11">
        <text>ATP + H2O = ADP + phosphate + H(+)</text>
        <dbReference type="Rhea" id="RHEA:13065"/>
        <dbReference type="ChEBI" id="CHEBI:15377"/>
        <dbReference type="ChEBI" id="CHEBI:15378"/>
        <dbReference type="ChEBI" id="CHEBI:30616"/>
        <dbReference type="ChEBI" id="CHEBI:43474"/>
        <dbReference type="ChEBI" id="CHEBI:456216"/>
    </reaction>
    <physiologicalReaction direction="left-to-right" evidence="11">
        <dbReference type="Rhea" id="RHEA:13066"/>
    </physiologicalReaction>
</comment>
<organism evidence="15 16">
    <name type="scientific">Multifurca ochricompacta</name>
    <dbReference type="NCBI Taxonomy" id="376703"/>
    <lineage>
        <taxon>Eukaryota</taxon>
        <taxon>Fungi</taxon>
        <taxon>Dikarya</taxon>
        <taxon>Basidiomycota</taxon>
        <taxon>Agaricomycotina</taxon>
        <taxon>Agaricomycetes</taxon>
        <taxon>Russulales</taxon>
        <taxon>Russulaceae</taxon>
        <taxon>Multifurca</taxon>
    </lineage>
</organism>
<dbReference type="GO" id="GO:0005743">
    <property type="term" value="C:mitochondrial inner membrane"/>
    <property type="evidence" value="ECO:0007669"/>
    <property type="project" value="UniProtKB-SubCell"/>
</dbReference>
<feature type="domain" description="BCS1 N-terminal" evidence="14">
    <location>
        <begin position="1"/>
        <end position="177"/>
    </location>
</feature>
<keyword evidence="8" id="KW-1133">Transmembrane helix</keyword>
<name>A0AAD4M9K7_9AGAM</name>
<evidence type="ECO:0000259" key="14">
    <source>
        <dbReference type="SMART" id="SM01024"/>
    </source>
</evidence>
<gene>
    <name evidence="15" type="ORF">B0F90DRAFT_738521</name>
</gene>
<dbReference type="PROSITE" id="PS00674">
    <property type="entry name" value="AAA"/>
    <property type="match status" value="1"/>
</dbReference>
<dbReference type="SMART" id="SM01024">
    <property type="entry name" value="BCS1_N"/>
    <property type="match status" value="1"/>
</dbReference>
<evidence type="ECO:0000313" key="16">
    <source>
        <dbReference type="Proteomes" id="UP001203297"/>
    </source>
</evidence>
<evidence type="ECO:0000256" key="1">
    <source>
        <dbReference type="ARBA" id="ARBA00004434"/>
    </source>
</evidence>
<dbReference type="Proteomes" id="UP001203297">
    <property type="component" value="Unassembled WGS sequence"/>
</dbReference>
<keyword evidence="10" id="KW-0472">Membrane</keyword>
<dbReference type="GO" id="GO:0016887">
    <property type="term" value="F:ATP hydrolysis activity"/>
    <property type="evidence" value="ECO:0007669"/>
    <property type="project" value="InterPro"/>
</dbReference>
<evidence type="ECO:0000256" key="12">
    <source>
        <dbReference type="RuleBase" id="RU003651"/>
    </source>
</evidence>
<feature type="domain" description="AAA+ ATPase" evidence="13">
    <location>
        <begin position="208"/>
        <end position="339"/>
    </location>
</feature>
<dbReference type="InterPro" id="IPR003593">
    <property type="entry name" value="AAA+_ATPase"/>
</dbReference>
<evidence type="ECO:0000256" key="3">
    <source>
        <dbReference type="ARBA" id="ARBA00022692"/>
    </source>
</evidence>
<keyword evidence="6" id="KW-0378">Hydrolase</keyword>
<dbReference type="SUPFAM" id="SSF52540">
    <property type="entry name" value="P-loop containing nucleoside triphosphate hydrolases"/>
    <property type="match status" value="1"/>
</dbReference>
<keyword evidence="9" id="KW-0496">Mitochondrion</keyword>
<dbReference type="Pfam" id="PF08740">
    <property type="entry name" value="BCS1_N"/>
    <property type="match status" value="1"/>
</dbReference>
<dbReference type="InterPro" id="IPR003959">
    <property type="entry name" value="ATPase_AAA_core"/>
</dbReference>
<keyword evidence="3" id="KW-0812">Transmembrane</keyword>
<evidence type="ECO:0000256" key="11">
    <source>
        <dbReference type="ARBA" id="ARBA00048778"/>
    </source>
</evidence>
<keyword evidence="16" id="KW-1185">Reference proteome</keyword>
<comment type="similarity">
    <text evidence="2">Belongs to the AAA ATPase family. BCS1 subfamily.</text>
</comment>
<dbReference type="InterPro" id="IPR014851">
    <property type="entry name" value="BCS1_N"/>
</dbReference>
<dbReference type="GO" id="GO:0034551">
    <property type="term" value="P:mitochondrial respiratory chain complex III assembly"/>
    <property type="evidence" value="ECO:0007669"/>
    <property type="project" value="UniProtKB-ARBA"/>
</dbReference>
<proteinExistence type="inferred from homology"/>
<keyword evidence="5" id="KW-0999">Mitochondrion inner membrane</keyword>
<evidence type="ECO:0000256" key="2">
    <source>
        <dbReference type="ARBA" id="ARBA00007448"/>
    </source>
</evidence>
<dbReference type="Pfam" id="PF00004">
    <property type="entry name" value="AAA"/>
    <property type="match status" value="1"/>
</dbReference>
<dbReference type="GO" id="GO:0005524">
    <property type="term" value="F:ATP binding"/>
    <property type="evidence" value="ECO:0007669"/>
    <property type="project" value="UniProtKB-KW"/>
</dbReference>
<dbReference type="InterPro" id="IPR050747">
    <property type="entry name" value="Mitochondrial_chaperone_BCS1"/>
</dbReference>
<comment type="caution">
    <text evidence="15">The sequence shown here is derived from an EMBL/GenBank/DDBJ whole genome shotgun (WGS) entry which is preliminary data.</text>
</comment>